<feature type="compositionally biased region" description="Polar residues" evidence="5">
    <location>
        <begin position="1"/>
        <end position="28"/>
    </location>
</feature>
<feature type="region of interest" description="Disordered" evidence="5">
    <location>
        <begin position="178"/>
        <end position="201"/>
    </location>
</feature>
<feature type="domain" description="ELM2" evidence="6">
    <location>
        <begin position="152"/>
        <end position="255"/>
    </location>
</feature>
<dbReference type="GO" id="GO:0003714">
    <property type="term" value="F:transcription corepressor activity"/>
    <property type="evidence" value="ECO:0007669"/>
    <property type="project" value="TreeGrafter"/>
</dbReference>
<name>L8GW24_ACACF</name>
<evidence type="ECO:0000256" key="3">
    <source>
        <dbReference type="ARBA" id="ARBA00023163"/>
    </source>
</evidence>
<evidence type="ECO:0000256" key="5">
    <source>
        <dbReference type="SAM" id="MobiDB-lite"/>
    </source>
</evidence>
<dbReference type="EMBL" id="KB008001">
    <property type="protein sequence ID" value="ELR16291.1"/>
    <property type="molecule type" value="Genomic_DNA"/>
</dbReference>
<feature type="region of interest" description="Disordered" evidence="5">
    <location>
        <begin position="1"/>
        <end position="130"/>
    </location>
</feature>
<dbReference type="InterPro" id="IPR009057">
    <property type="entry name" value="Homeodomain-like_sf"/>
</dbReference>
<dbReference type="STRING" id="1257118.L8GW24"/>
<organism evidence="8 9">
    <name type="scientific">Acanthamoeba castellanii (strain ATCC 30010 / Neff)</name>
    <dbReference type="NCBI Taxonomy" id="1257118"/>
    <lineage>
        <taxon>Eukaryota</taxon>
        <taxon>Amoebozoa</taxon>
        <taxon>Discosea</taxon>
        <taxon>Longamoebia</taxon>
        <taxon>Centramoebida</taxon>
        <taxon>Acanthamoebidae</taxon>
        <taxon>Acanthamoeba</taxon>
    </lineage>
</organism>
<keyword evidence="9" id="KW-1185">Reference proteome</keyword>
<feature type="compositionally biased region" description="Acidic residues" evidence="5">
    <location>
        <begin position="30"/>
        <end position="45"/>
    </location>
</feature>
<feature type="compositionally biased region" description="Low complexity" evidence="5">
    <location>
        <begin position="355"/>
        <end position="368"/>
    </location>
</feature>
<dbReference type="Pfam" id="PF00249">
    <property type="entry name" value="Myb_DNA-binding"/>
    <property type="match status" value="1"/>
</dbReference>
<sequence length="513" mass="57233">MSIQRSSAETDANVVISQPASFDAQQATPMDEDATIGDAYDDCDSDSGRNEDAGSSSCRDRDADDSDDEDAEEEPQLSPRLVDARALYEAYLQTGEKDEWSSTSSDGDALSRSEDDDSDDDSDGGVLVEFGEWQDQRALHRRNEDFPYHTYKPPLIGDGFQAALPSLLSEEQRLLLATTPTTTEDQADSEEDDGPRQEELMWSPDSVNDELVEDYLAHVRELVDHDDFSEEKALVALHRHSYDANGALASLLVDPEPFHKERWSDEEKIALVTGWGLYFKNWQKIQTMVPTRSTGEIMQFYYQHKPRADYIRRQNQAADDESESEESEEEELIGHLDGAPEPQEEDMDDGAKTTPSSPSSPSSGFSSPHRPLPHQTDLASVHMPLGEDESDHEVERQVGSIKRRWADPHAREADDNNDDNEGLEPQHTKKRKRDEAAVRTQHYREDNVDGADGEGNDKSEEDEERSAAAGTKRARLDRGGDNNVDQGDDGDVWSREEETTPRGTGGQLDGASL</sequence>
<dbReference type="AlphaFoldDB" id="L8GW24"/>
<dbReference type="RefSeq" id="XP_004338304.1">
    <property type="nucleotide sequence ID" value="XM_004338256.1"/>
</dbReference>
<dbReference type="PANTHER" id="PTHR16089:SF28">
    <property type="entry name" value="REST COREPRESSOR"/>
    <property type="match status" value="1"/>
</dbReference>
<dbReference type="Gene3D" id="4.10.1240.50">
    <property type="match status" value="1"/>
</dbReference>
<evidence type="ECO:0000313" key="9">
    <source>
        <dbReference type="Proteomes" id="UP000011083"/>
    </source>
</evidence>
<dbReference type="GeneID" id="14917030"/>
<dbReference type="GO" id="GO:0003677">
    <property type="term" value="F:DNA binding"/>
    <property type="evidence" value="ECO:0007669"/>
    <property type="project" value="UniProtKB-KW"/>
</dbReference>
<dbReference type="InterPro" id="IPR000949">
    <property type="entry name" value="ELM2_dom"/>
</dbReference>
<evidence type="ECO:0000259" key="7">
    <source>
        <dbReference type="PROSITE" id="PS51293"/>
    </source>
</evidence>
<dbReference type="GO" id="GO:0005667">
    <property type="term" value="C:transcription regulator complex"/>
    <property type="evidence" value="ECO:0007669"/>
    <property type="project" value="TreeGrafter"/>
</dbReference>
<accession>L8GW24</accession>
<comment type="subcellular location">
    <subcellularLocation>
        <location evidence="1">Nucleus</location>
    </subcellularLocation>
</comment>
<feature type="compositionally biased region" description="Acidic residues" evidence="5">
    <location>
        <begin position="448"/>
        <end position="464"/>
    </location>
</feature>
<dbReference type="InterPro" id="IPR017884">
    <property type="entry name" value="SANT_dom"/>
</dbReference>
<dbReference type="OrthoDB" id="5916873at2759"/>
<feature type="compositionally biased region" description="Acidic residues" evidence="5">
    <location>
        <begin position="63"/>
        <end position="75"/>
    </location>
</feature>
<feature type="compositionally biased region" description="Acidic residues" evidence="5">
    <location>
        <begin position="318"/>
        <end position="331"/>
    </location>
</feature>
<dbReference type="PANTHER" id="PTHR16089">
    <property type="entry name" value="REST COREPRESSOR COREST PROTEIN-RELATED"/>
    <property type="match status" value="1"/>
</dbReference>
<dbReference type="VEuPathDB" id="AmoebaDB:ACA1_202740"/>
<keyword evidence="4" id="KW-0539">Nucleus</keyword>
<dbReference type="GO" id="GO:0006357">
    <property type="term" value="P:regulation of transcription by RNA polymerase II"/>
    <property type="evidence" value="ECO:0007669"/>
    <property type="project" value="TreeGrafter"/>
</dbReference>
<evidence type="ECO:0000313" key="8">
    <source>
        <dbReference type="EMBL" id="ELR16291.1"/>
    </source>
</evidence>
<dbReference type="SMART" id="SM00717">
    <property type="entry name" value="SANT"/>
    <property type="match status" value="1"/>
</dbReference>
<feature type="domain" description="SANT" evidence="7">
    <location>
        <begin position="260"/>
        <end position="309"/>
    </location>
</feature>
<feature type="compositionally biased region" description="Basic and acidic residues" evidence="5">
    <location>
        <begin position="404"/>
        <end position="414"/>
    </location>
</feature>
<feature type="compositionally biased region" description="Basic and acidic residues" evidence="5">
    <location>
        <begin position="46"/>
        <end position="62"/>
    </location>
</feature>
<feature type="compositionally biased region" description="Gly residues" evidence="5">
    <location>
        <begin position="503"/>
        <end position="513"/>
    </location>
</feature>
<feature type="compositionally biased region" description="Basic and acidic residues" evidence="5">
    <location>
        <begin position="433"/>
        <end position="447"/>
    </location>
</feature>
<dbReference type="Proteomes" id="UP000011083">
    <property type="component" value="Unassembled WGS sequence"/>
</dbReference>
<feature type="compositionally biased region" description="Acidic residues" evidence="5">
    <location>
        <begin position="114"/>
        <end position="123"/>
    </location>
</feature>
<reference evidence="8 9" key="1">
    <citation type="journal article" date="2013" name="Genome Biol.">
        <title>Genome of Acanthamoeba castellanii highlights extensive lateral gene transfer and early evolution of tyrosine kinase signaling.</title>
        <authorList>
            <person name="Clarke M."/>
            <person name="Lohan A.J."/>
            <person name="Liu B."/>
            <person name="Lagkouvardos I."/>
            <person name="Roy S."/>
            <person name="Zafar N."/>
            <person name="Bertelli C."/>
            <person name="Schilde C."/>
            <person name="Kianianmomeni A."/>
            <person name="Burglin T.R."/>
            <person name="Frech C."/>
            <person name="Turcotte B."/>
            <person name="Kopec K.O."/>
            <person name="Synnott J.M."/>
            <person name="Choo C."/>
            <person name="Paponov I."/>
            <person name="Finkler A."/>
            <person name="Soon Heng Tan C."/>
            <person name="Hutchins A.P."/>
            <person name="Weinmeier T."/>
            <person name="Rattei T."/>
            <person name="Chu J.S."/>
            <person name="Gimenez G."/>
            <person name="Irimia M."/>
            <person name="Rigden D.J."/>
            <person name="Fitzpatrick D.A."/>
            <person name="Lorenzo-Morales J."/>
            <person name="Bateman A."/>
            <person name="Chiu C.H."/>
            <person name="Tang P."/>
            <person name="Hegemann P."/>
            <person name="Fromm H."/>
            <person name="Raoult D."/>
            <person name="Greub G."/>
            <person name="Miranda-Saavedra D."/>
            <person name="Chen N."/>
            <person name="Nash P."/>
            <person name="Ginger M.L."/>
            <person name="Horn M."/>
            <person name="Schaap P."/>
            <person name="Caler L."/>
            <person name="Loftus B."/>
        </authorList>
    </citation>
    <scope>NUCLEOTIDE SEQUENCE [LARGE SCALE GENOMIC DNA]</scope>
    <source>
        <strain evidence="8 9">Neff</strain>
    </source>
</reference>
<keyword evidence="2" id="KW-0805">Transcription regulation</keyword>
<dbReference type="InterPro" id="IPR051066">
    <property type="entry name" value="Trans_reg/Corepressor"/>
</dbReference>
<dbReference type="KEGG" id="acan:ACA1_202740"/>
<protein>
    <submittedName>
        <fullName evidence="8">Myblike DNA-binding domain containing protein</fullName>
    </submittedName>
</protein>
<keyword evidence="3" id="KW-0804">Transcription</keyword>
<dbReference type="Pfam" id="PF01448">
    <property type="entry name" value="ELM2"/>
    <property type="match status" value="1"/>
</dbReference>
<evidence type="ECO:0000256" key="1">
    <source>
        <dbReference type="ARBA" id="ARBA00004123"/>
    </source>
</evidence>
<dbReference type="SUPFAM" id="SSF46689">
    <property type="entry name" value="Homeodomain-like"/>
    <property type="match status" value="1"/>
</dbReference>
<dbReference type="CDD" id="cd00167">
    <property type="entry name" value="SANT"/>
    <property type="match status" value="1"/>
</dbReference>
<feature type="region of interest" description="Disordered" evidence="5">
    <location>
        <begin position="313"/>
        <end position="513"/>
    </location>
</feature>
<keyword evidence="8" id="KW-0238">DNA-binding</keyword>
<dbReference type="PROSITE" id="PS51156">
    <property type="entry name" value="ELM2"/>
    <property type="match status" value="1"/>
</dbReference>
<proteinExistence type="predicted"/>
<dbReference type="Gene3D" id="1.10.10.60">
    <property type="entry name" value="Homeodomain-like"/>
    <property type="match status" value="1"/>
</dbReference>
<evidence type="ECO:0000256" key="2">
    <source>
        <dbReference type="ARBA" id="ARBA00023015"/>
    </source>
</evidence>
<dbReference type="GO" id="GO:0000118">
    <property type="term" value="C:histone deacetylase complex"/>
    <property type="evidence" value="ECO:0007669"/>
    <property type="project" value="TreeGrafter"/>
</dbReference>
<evidence type="ECO:0000256" key="4">
    <source>
        <dbReference type="ARBA" id="ARBA00023242"/>
    </source>
</evidence>
<gene>
    <name evidence="8" type="ORF">ACA1_202740</name>
</gene>
<dbReference type="InterPro" id="IPR001005">
    <property type="entry name" value="SANT/Myb"/>
</dbReference>
<dbReference type="PROSITE" id="PS51293">
    <property type="entry name" value="SANT"/>
    <property type="match status" value="1"/>
</dbReference>
<evidence type="ECO:0000259" key="6">
    <source>
        <dbReference type="PROSITE" id="PS51156"/>
    </source>
</evidence>